<dbReference type="PANTHER" id="PTHR31903">
    <property type="entry name" value="F12F1.11-RELATED"/>
    <property type="match status" value="1"/>
</dbReference>
<accession>A0A5N5K592</accession>
<feature type="compositionally biased region" description="Low complexity" evidence="5">
    <location>
        <begin position="25"/>
        <end position="40"/>
    </location>
</feature>
<evidence type="ECO:0000256" key="3">
    <source>
        <dbReference type="ARBA" id="ARBA00023034"/>
    </source>
</evidence>
<dbReference type="GO" id="GO:0071555">
    <property type="term" value="P:cell wall organization"/>
    <property type="evidence" value="ECO:0007669"/>
    <property type="project" value="UniProtKB-KW"/>
</dbReference>
<evidence type="ECO:0000256" key="1">
    <source>
        <dbReference type="ARBA" id="ARBA00004555"/>
    </source>
</evidence>
<proteinExistence type="inferred from homology"/>
<evidence type="ECO:0000313" key="7">
    <source>
        <dbReference type="Proteomes" id="UP000326939"/>
    </source>
</evidence>
<organism evidence="6 7">
    <name type="scientific">Salix brachista</name>
    <dbReference type="NCBI Taxonomy" id="2182728"/>
    <lineage>
        <taxon>Eukaryota</taxon>
        <taxon>Viridiplantae</taxon>
        <taxon>Streptophyta</taxon>
        <taxon>Embryophyta</taxon>
        <taxon>Tracheophyta</taxon>
        <taxon>Spermatophyta</taxon>
        <taxon>Magnoliopsida</taxon>
        <taxon>eudicotyledons</taxon>
        <taxon>Gunneridae</taxon>
        <taxon>Pentapetalae</taxon>
        <taxon>rosids</taxon>
        <taxon>fabids</taxon>
        <taxon>Malpighiales</taxon>
        <taxon>Salicaceae</taxon>
        <taxon>Saliceae</taxon>
        <taxon>Salix</taxon>
    </lineage>
</organism>
<feature type="region of interest" description="Disordered" evidence="5">
    <location>
        <begin position="19"/>
        <end position="42"/>
    </location>
</feature>
<name>A0A5N5K592_9ROSI</name>
<dbReference type="Pfam" id="PF03214">
    <property type="entry name" value="RGP"/>
    <property type="match status" value="1"/>
</dbReference>
<keyword evidence="7" id="KW-1185">Reference proteome</keyword>
<dbReference type="InterPro" id="IPR037595">
    <property type="entry name" value="RGP_fam"/>
</dbReference>
<keyword evidence="3" id="KW-0333">Golgi apparatus</keyword>
<dbReference type="AlphaFoldDB" id="A0A5N5K592"/>
<comment type="subcellular location">
    <subcellularLocation>
        <location evidence="1">Golgi apparatus</location>
    </subcellularLocation>
</comment>
<sequence length="493" mass="56219">MHKREDRAAVFMLAKKMKVERKGKAYPSQPSASSLSSSKSSYKDPDSVLKLLPVTILALALSLPNQDREVLAYLIARSILITTAPNPSSLVTQHPKSKCKTKSTANTNEKFCDQKVHFFQCGCFDCYTVFWYRWDSSPNRDFIHQVIEAFEEHLVQKIESSKKQSRGKKKGKVLMMGHFESDNILLNIPQIAAPKTECEVMIMQEHLESGEIEENEVVYEEEMVSEEVTSDLEMEVVTGHASGYDDSNQKGLSRKVLPDAMGLLISRLWSNLWSPGIMTLIEEHLIEVPYSCKLINTSLKTQNYKYLENQMILSCASIDSVIYDHLKLGMKTGLPYIWHSKATNPFVNLKKEYKGRHDVTNLIIQEDIIPFFRSVGLPKECTTVQQCYLDLSELVKKKLGPDDGYFQKLGDAMVAWIEAWDEHNSSAQEAFIKALDLYFIYDLEFRMQLFSQVPLQPIGTLFVWEIVWKGHIIYETSAAVVQTVKLSDLRSKG</sequence>
<reference evidence="7" key="1">
    <citation type="journal article" date="2019" name="Gigascience">
        <title>De novo genome assembly of the endangered Acer yangbiense, a plant species with extremely small populations endemic to Yunnan Province, China.</title>
        <authorList>
            <person name="Yang J."/>
            <person name="Wariss H.M."/>
            <person name="Tao L."/>
            <person name="Zhang R."/>
            <person name="Yun Q."/>
            <person name="Hollingsworth P."/>
            <person name="Dao Z."/>
            <person name="Luo G."/>
            <person name="Guo H."/>
            <person name="Ma Y."/>
            <person name="Sun W."/>
        </authorList>
    </citation>
    <scope>NUCLEOTIDE SEQUENCE [LARGE SCALE GENOMIC DNA]</scope>
    <source>
        <strain evidence="7">cv. br00</strain>
    </source>
</reference>
<evidence type="ECO:0000256" key="4">
    <source>
        <dbReference type="ARBA" id="ARBA00023316"/>
    </source>
</evidence>
<keyword evidence="4" id="KW-0961">Cell wall biogenesis/degradation</keyword>
<dbReference type="GO" id="GO:0005794">
    <property type="term" value="C:Golgi apparatus"/>
    <property type="evidence" value="ECO:0007669"/>
    <property type="project" value="UniProtKB-SubCell"/>
</dbReference>
<dbReference type="EMBL" id="VDCV01000015">
    <property type="protein sequence ID" value="KAB5525163.1"/>
    <property type="molecule type" value="Genomic_DNA"/>
</dbReference>
<evidence type="ECO:0000256" key="2">
    <source>
        <dbReference type="ARBA" id="ARBA00008986"/>
    </source>
</evidence>
<comment type="caution">
    <text evidence="6">The sequence shown here is derived from an EMBL/GenBank/DDBJ whole genome shotgun (WGS) entry which is preliminary data.</text>
</comment>
<dbReference type="Proteomes" id="UP000326939">
    <property type="component" value="Chromosome 15"/>
</dbReference>
<evidence type="ECO:0000256" key="5">
    <source>
        <dbReference type="SAM" id="MobiDB-lite"/>
    </source>
</evidence>
<protein>
    <submittedName>
        <fullName evidence="6">Uncharacterized protein</fullName>
    </submittedName>
</protein>
<comment type="similarity">
    <text evidence="2">Belongs to the RGP family.</text>
</comment>
<dbReference type="PANTHER" id="PTHR31903:SF13">
    <property type="match status" value="1"/>
</dbReference>
<evidence type="ECO:0000313" key="6">
    <source>
        <dbReference type="EMBL" id="KAB5525163.1"/>
    </source>
</evidence>
<gene>
    <name evidence="6" type="ORF">DKX38_022912</name>
</gene>